<dbReference type="EMBL" id="SIJB01000032">
    <property type="protein sequence ID" value="NBI30536.1"/>
    <property type="molecule type" value="Genomic_DNA"/>
</dbReference>
<evidence type="ECO:0000313" key="2">
    <source>
        <dbReference type="Proteomes" id="UP000448943"/>
    </source>
</evidence>
<dbReference type="InterPro" id="IPR015797">
    <property type="entry name" value="NUDIX_hydrolase-like_dom_sf"/>
</dbReference>
<dbReference type="Proteomes" id="UP000448943">
    <property type="component" value="Unassembled WGS sequence"/>
</dbReference>
<accession>A0A6N9Q6Q1</accession>
<dbReference type="SUPFAM" id="SSF55811">
    <property type="entry name" value="Nudix"/>
    <property type="match status" value="1"/>
</dbReference>
<proteinExistence type="predicted"/>
<dbReference type="AlphaFoldDB" id="A0A6N9Q6Q1"/>
<reference evidence="1 2" key="1">
    <citation type="submission" date="2019-01" db="EMBL/GenBank/DDBJ databases">
        <title>Chengkuizengella sp. nov., isolated from deep-sea sediment of East Pacific Ocean.</title>
        <authorList>
            <person name="Yang J."/>
            <person name="Lai Q."/>
            <person name="Shao Z."/>
        </authorList>
    </citation>
    <scope>NUCLEOTIDE SEQUENCE [LARGE SCALE GENOMIC DNA]</scope>
    <source>
        <strain evidence="1 2">YPA3-1-1</strain>
    </source>
</reference>
<gene>
    <name evidence="1" type="ORF">ERL59_16425</name>
</gene>
<protein>
    <submittedName>
        <fullName evidence="1">NUDIX hydrolase</fullName>
    </submittedName>
</protein>
<keyword evidence="2" id="KW-1185">Reference proteome</keyword>
<sequence length="141" mass="16697">MRPIKNITKAAITLNDKILLTKNKDKDGDYFLLPSEPQKSGEQLRVTLKRGFTTKSGYEIDVHEMLYVKEYMAEYYDNPEWEKETHQVDYYFKCNFSKDEITNANKLNLDKNIYEWIDLEALDGVRVYPEDLENILKYGHS</sequence>
<name>A0A6N9Q6Q1_9BACL</name>
<evidence type="ECO:0000313" key="1">
    <source>
        <dbReference type="EMBL" id="NBI30536.1"/>
    </source>
</evidence>
<organism evidence="1 2">
    <name type="scientific">Chengkuizengella marina</name>
    <dbReference type="NCBI Taxonomy" id="2507566"/>
    <lineage>
        <taxon>Bacteria</taxon>
        <taxon>Bacillati</taxon>
        <taxon>Bacillota</taxon>
        <taxon>Bacilli</taxon>
        <taxon>Bacillales</taxon>
        <taxon>Paenibacillaceae</taxon>
        <taxon>Chengkuizengella</taxon>
    </lineage>
</organism>
<dbReference type="OrthoDB" id="65827at2"/>
<dbReference type="GO" id="GO:0016787">
    <property type="term" value="F:hydrolase activity"/>
    <property type="evidence" value="ECO:0007669"/>
    <property type="project" value="UniProtKB-KW"/>
</dbReference>
<keyword evidence="1" id="KW-0378">Hydrolase</keyword>
<dbReference type="RefSeq" id="WP_160647340.1">
    <property type="nucleotide sequence ID" value="NZ_SIJB01000032.1"/>
</dbReference>
<comment type="caution">
    <text evidence="1">The sequence shown here is derived from an EMBL/GenBank/DDBJ whole genome shotgun (WGS) entry which is preliminary data.</text>
</comment>
<dbReference type="Gene3D" id="3.90.79.10">
    <property type="entry name" value="Nucleoside Triphosphate Pyrophosphohydrolase"/>
    <property type="match status" value="1"/>
</dbReference>